<dbReference type="Proteomes" id="UP000503011">
    <property type="component" value="Chromosome"/>
</dbReference>
<evidence type="ECO:0000313" key="1">
    <source>
        <dbReference type="EMBL" id="BCB83928.1"/>
    </source>
</evidence>
<proteinExistence type="predicted"/>
<reference evidence="1 2" key="2">
    <citation type="submission" date="2020-03" db="EMBL/GenBank/DDBJ databases">
        <authorList>
            <person name="Ichikawa N."/>
            <person name="Kimura A."/>
            <person name="Kitahashi Y."/>
            <person name="Uohara A."/>
        </authorList>
    </citation>
    <scope>NUCLEOTIDE SEQUENCE [LARGE SCALE GENOMIC DNA]</scope>
    <source>
        <strain evidence="1 2">NBRC 105367</strain>
    </source>
</reference>
<organism evidence="1 2">
    <name type="scientific">Phytohabitans suffuscus</name>
    <dbReference type="NCBI Taxonomy" id="624315"/>
    <lineage>
        <taxon>Bacteria</taxon>
        <taxon>Bacillati</taxon>
        <taxon>Actinomycetota</taxon>
        <taxon>Actinomycetes</taxon>
        <taxon>Micromonosporales</taxon>
        <taxon>Micromonosporaceae</taxon>
    </lineage>
</organism>
<dbReference type="InterPro" id="IPR013320">
    <property type="entry name" value="ConA-like_dom_sf"/>
</dbReference>
<keyword evidence="2" id="KW-1185">Reference proteome</keyword>
<dbReference type="InterPro" id="IPR031325">
    <property type="entry name" value="RHS_repeat"/>
</dbReference>
<dbReference type="RefSeq" id="WP_173154802.1">
    <property type="nucleotide sequence ID" value="NZ_AP022871.1"/>
</dbReference>
<reference evidence="1 2" key="1">
    <citation type="submission" date="2020-03" db="EMBL/GenBank/DDBJ databases">
        <title>Whole genome shotgun sequence of Phytohabitans suffuscus NBRC 105367.</title>
        <authorList>
            <person name="Komaki H."/>
            <person name="Tamura T."/>
        </authorList>
    </citation>
    <scope>NUCLEOTIDE SEQUENCE [LARGE SCALE GENOMIC DNA]</scope>
    <source>
        <strain evidence="1 2">NBRC 105367</strain>
    </source>
</reference>
<protein>
    <recommendedName>
        <fullName evidence="3">LamG-like jellyroll fold domain-containing protein</fullName>
    </recommendedName>
</protein>
<accession>A0A6F8YD73</accession>
<sequence>MVGVFDAATKGMALYVNGAAGTPDAVSFSALPRLLAGRRGNMNGSGGNEFQGSIDNVQVYQRALSAADVTTLYGGGNGRTGNATARTNEIVTRYTVDDRGLTTAMEDPNGNVTDYGYDEAGSPAVTTAPSVNADTYGGTAVPIRPVSRGRLQRLRRAGRDAGPAWQRGADAGGCAGPADRYDPAGLHPARRCRADRRGEHHLYMNGTDVSSAMSGWNS</sequence>
<name>A0A6F8YD73_9ACTN</name>
<evidence type="ECO:0008006" key="3">
    <source>
        <dbReference type="Google" id="ProtNLM"/>
    </source>
</evidence>
<gene>
    <name evidence="1" type="ORF">Psuf_012410</name>
</gene>
<dbReference type="SUPFAM" id="SSF49899">
    <property type="entry name" value="Concanavalin A-like lectins/glucanases"/>
    <property type="match status" value="1"/>
</dbReference>
<evidence type="ECO:0000313" key="2">
    <source>
        <dbReference type="Proteomes" id="UP000503011"/>
    </source>
</evidence>
<dbReference type="KEGG" id="psuu:Psuf_012410"/>
<dbReference type="Pfam" id="PF05593">
    <property type="entry name" value="RHS_repeat"/>
    <property type="match status" value="1"/>
</dbReference>
<dbReference type="Gene3D" id="2.60.120.200">
    <property type="match status" value="1"/>
</dbReference>
<dbReference type="AlphaFoldDB" id="A0A6F8YD73"/>
<dbReference type="EMBL" id="AP022871">
    <property type="protein sequence ID" value="BCB83928.1"/>
    <property type="molecule type" value="Genomic_DNA"/>
</dbReference>
<dbReference type="Pfam" id="PF13385">
    <property type="entry name" value="Laminin_G_3"/>
    <property type="match status" value="1"/>
</dbReference>